<dbReference type="Gene3D" id="3.40.30.10">
    <property type="entry name" value="Glutaredoxin"/>
    <property type="match status" value="1"/>
</dbReference>
<reference evidence="3" key="1">
    <citation type="journal article" date="2020" name="Stud. Mycol.">
        <title>101 Dothideomycetes genomes: a test case for predicting lifestyles and emergence of pathogens.</title>
        <authorList>
            <person name="Haridas S."/>
            <person name="Albert R."/>
            <person name="Binder M."/>
            <person name="Bloem J."/>
            <person name="Labutti K."/>
            <person name="Salamov A."/>
            <person name="Andreopoulos B."/>
            <person name="Baker S."/>
            <person name="Barry K."/>
            <person name="Bills G."/>
            <person name="Bluhm B."/>
            <person name="Cannon C."/>
            <person name="Castanera R."/>
            <person name="Culley D."/>
            <person name="Daum C."/>
            <person name="Ezra D."/>
            <person name="Gonzalez J."/>
            <person name="Henrissat B."/>
            <person name="Kuo A."/>
            <person name="Liang C."/>
            <person name="Lipzen A."/>
            <person name="Lutzoni F."/>
            <person name="Magnuson J."/>
            <person name="Mondo S."/>
            <person name="Nolan M."/>
            <person name="Ohm R."/>
            <person name="Pangilinan J."/>
            <person name="Park H.-J."/>
            <person name="Ramirez L."/>
            <person name="Alfaro M."/>
            <person name="Sun H."/>
            <person name="Tritt A."/>
            <person name="Yoshinaga Y."/>
            <person name="Zwiers L.-H."/>
            <person name="Turgeon B."/>
            <person name="Goodwin S."/>
            <person name="Spatafora J."/>
            <person name="Crous P."/>
            <person name="Grigoriev I."/>
        </authorList>
    </citation>
    <scope>NUCLEOTIDE SEQUENCE</scope>
    <source>
        <strain evidence="3">CBS 121410</strain>
    </source>
</reference>
<feature type="domain" description="UBX" evidence="2">
    <location>
        <begin position="453"/>
        <end position="517"/>
    </location>
</feature>
<evidence type="ECO:0000313" key="3">
    <source>
        <dbReference type="EMBL" id="KAF2084143.1"/>
    </source>
</evidence>
<organism evidence="3 4">
    <name type="scientific">Saccharata proteae CBS 121410</name>
    <dbReference type="NCBI Taxonomy" id="1314787"/>
    <lineage>
        <taxon>Eukaryota</taxon>
        <taxon>Fungi</taxon>
        <taxon>Dikarya</taxon>
        <taxon>Ascomycota</taxon>
        <taxon>Pezizomycotina</taxon>
        <taxon>Dothideomycetes</taxon>
        <taxon>Dothideomycetes incertae sedis</taxon>
        <taxon>Botryosphaeriales</taxon>
        <taxon>Saccharataceae</taxon>
        <taxon>Saccharata</taxon>
    </lineage>
</organism>
<dbReference type="InterPro" id="IPR036249">
    <property type="entry name" value="Thioredoxin-like_sf"/>
</dbReference>
<dbReference type="OrthoDB" id="270602at2759"/>
<feature type="compositionally biased region" description="Polar residues" evidence="1">
    <location>
        <begin position="420"/>
        <end position="448"/>
    </location>
</feature>
<keyword evidence="4" id="KW-1185">Reference proteome</keyword>
<dbReference type="GO" id="GO:0043161">
    <property type="term" value="P:proteasome-mediated ubiquitin-dependent protein catabolic process"/>
    <property type="evidence" value="ECO:0007669"/>
    <property type="project" value="TreeGrafter"/>
</dbReference>
<comment type="caution">
    <text evidence="3">The sequence shown here is derived from an EMBL/GenBank/DDBJ whole genome shotgun (WGS) entry which is preliminary data.</text>
</comment>
<proteinExistence type="predicted"/>
<dbReference type="PANTHER" id="PTHR23322">
    <property type="entry name" value="FAS-ASSOCIATED PROTEIN"/>
    <property type="match status" value="1"/>
</dbReference>
<dbReference type="CDD" id="cd02958">
    <property type="entry name" value="UAS"/>
    <property type="match status" value="1"/>
</dbReference>
<dbReference type="SMART" id="SM00594">
    <property type="entry name" value="UAS"/>
    <property type="match status" value="1"/>
</dbReference>
<feature type="region of interest" description="Disordered" evidence="1">
    <location>
        <begin position="165"/>
        <end position="209"/>
    </location>
</feature>
<dbReference type="SUPFAM" id="SSF52833">
    <property type="entry name" value="Thioredoxin-like"/>
    <property type="match status" value="1"/>
</dbReference>
<dbReference type="Pfam" id="PF00789">
    <property type="entry name" value="UBX"/>
    <property type="match status" value="1"/>
</dbReference>
<dbReference type="GO" id="GO:0043130">
    <property type="term" value="F:ubiquitin binding"/>
    <property type="evidence" value="ECO:0007669"/>
    <property type="project" value="TreeGrafter"/>
</dbReference>
<dbReference type="InterPro" id="IPR050730">
    <property type="entry name" value="UBX_domain-protein"/>
</dbReference>
<dbReference type="Pfam" id="PF14555">
    <property type="entry name" value="UBA_4"/>
    <property type="match status" value="1"/>
</dbReference>
<dbReference type="InterPro" id="IPR001012">
    <property type="entry name" value="UBX_dom"/>
</dbReference>
<dbReference type="InterPro" id="IPR006577">
    <property type="entry name" value="UAS"/>
</dbReference>
<dbReference type="PROSITE" id="PS50033">
    <property type="entry name" value="UBX"/>
    <property type="match status" value="1"/>
</dbReference>
<dbReference type="Gene3D" id="3.10.20.90">
    <property type="entry name" value="Phosphatidylinositol 3-kinase Catalytic Subunit, Chain A, domain 1"/>
    <property type="match status" value="1"/>
</dbReference>
<gene>
    <name evidence="3" type="ORF">K490DRAFT_49809</name>
</gene>
<dbReference type="SUPFAM" id="SSF54236">
    <property type="entry name" value="Ubiquitin-like"/>
    <property type="match status" value="1"/>
</dbReference>
<dbReference type="InterPro" id="IPR029071">
    <property type="entry name" value="Ubiquitin-like_domsf"/>
</dbReference>
<feature type="region of interest" description="Disordered" evidence="1">
    <location>
        <begin position="44"/>
        <end position="99"/>
    </location>
</feature>
<dbReference type="AlphaFoldDB" id="A0A9P4HQK7"/>
<protein>
    <recommendedName>
        <fullName evidence="2">UBX domain-containing protein</fullName>
    </recommendedName>
</protein>
<evidence type="ECO:0000259" key="2">
    <source>
        <dbReference type="PROSITE" id="PS50033"/>
    </source>
</evidence>
<dbReference type="Gene3D" id="1.10.8.10">
    <property type="entry name" value="DNA helicase RuvA subunit, C-terminal domain"/>
    <property type="match status" value="1"/>
</dbReference>
<dbReference type="Pfam" id="PF13899">
    <property type="entry name" value="Thioredoxin_7"/>
    <property type="match status" value="1"/>
</dbReference>
<dbReference type="GO" id="GO:0005634">
    <property type="term" value="C:nucleus"/>
    <property type="evidence" value="ECO:0007669"/>
    <property type="project" value="TreeGrafter"/>
</dbReference>
<dbReference type="InterPro" id="IPR009060">
    <property type="entry name" value="UBA-like_sf"/>
</dbReference>
<feature type="region of interest" description="Disordered" evidence="1">
    <location>
        <begin position="378"/>
        <end position="448"/>
    </location>
</feature>
<dbReference type="Proteomes" id="UP000799776">
    <property type="component" value="Unassembled WGS sequence"/>
</dbReference>
<name>A0A9P4HQK7_9PEZI</name>
<sequence length="521" mass="58278">MDDLIANFTAITSADPQHAAQYLQLADNNLEQAIQLFFDSPNLAESSSAAPPAAPAGGNQSTDFPDDDRVVQIDSDDESLDEDATTARHRPAPAAAVEDDEAMARRLQEEMYGSGPVDEEGVRAPIERRQETLVGPGAVYSDNEDGIHAAVMEQLANRRRTAAGRPGIFNQRPANTSAVWENDEADSSARRRNLAQATAGASESSSKSSLLAEMYRPPFEIMSRLPWDQARDEGKAEEKWLLVNVQDAAIFDCQVLNRDIWKNDQIKETVKENFIFMQYAKDDPRGNSYINYYFHARDSGDAYPHIAIVDPRTGEQVKVWSGPPVPKPMDFLMQLHEFLDRYSLKVNVRNPVATRKPEQKKKDVNKMTEEEMLEMALKNSMENNGGPRDDDPDELTKKQESSAKGKERASDNMDVDATEENASNSAFAQISSSNPHTEPSDPSTSTRMQFRYSGGRQIRRFALSDPVRRIYEWLKASPLEGKEGVEFELIYMGKNLIDMLDQSIEEVGLKNATIMIEFLEG</sequence>
<dbReference type="EMBL" id="ML978745">
    <property type="protein sequence ID" value="KAF2084143.1"/>
    <property type="molecule type" value="Genomic_DNA"/>
</dbReference>
<accession>A0A9P4HQK7</accession>
<feature type="compositionally biased region" description="Acidic residues" evidence="1">
    <location>
        <begin position="74"/>
        <end position="84"/>
    </location>
</feature>
<feature type="compositionally biased region" description="Basic and acidic residues" evidence="1">
    <location>
        <begin position="394"/>
        <end position="411"/>
    </location>
</feature>
<dbReference type="SUPFAM" id="SSF46934">
    <property type="entry name" value="UBA-like"/>
    <property type="match status" value="1"/>
</dbReference>
<dbReference type="PANTHER" id="PTHR23322:SF6">
    <property type="entry name" value="UBX DOMAIN-CONTAINING PROTEIN 7"/>
    <property type="match status" value="1"/>
</dbReference>
<evidence type="ECO:0000313" key="4">
    <source>
        <dbReference type="Proteomes" id="UP000799776"/>
    </source>
</evidence>
<evidence type="ECO:0000256" key="1">
    <source>
        <dbReference type="SAM" id="MobiDB-lite"/>
    </source>
</evidence>